<dbReference type="Proteomes" id="UP000048984">
    <property type="component" value="Unassembled WGS sequence"/>
</dbReference>
<dbReference type="RefSeq" id="WP_054359799.1">
    <property type="nucleotide sequence ID" value="NZ_LJYW01000001.1"/>
</dbReference>
<sequence>MAPFHKFLLALTVVVGFGFVVQWNTLRIWTARGGWVAAEDLVIVDTACRAGRRSTQKLDCTVSYRPVAGGEIETYQMYVPHEGARPQQMWRSRGEAGLVAPDLAVTTLPARLRILYLQLGLDLALILFGLGWASVRYGWFRSETAPAPETETWQPRPASSSAPMPEPATRGFGRRGVTSP</sequence>
<dbReference type="EMBL" id="LJYW01000001">
    <property type="protein sequence ID" value="KPL53635.1"/>
    <property type="molecule type" value="Genomic_DNA"/>
</dbReference>
<keyword evidence="2" id="KW-0472">Membrane</keyword>
<name>A0A0P6VLY9_9HYPH</name>
<protein>
    <submittedName>
        <fullName evidence="3">Uncharacterized protein</fullName>
    </submittedName>
</protein>
<accession>A0A0P6VLY9</accession>
<proteinExistence type="predicted"/>
<dbReference type="AlphaFoldDB" id="A0A0P6VLY9"/>
<feature type="transmembrane region" description="Helical" evidence="2">
    <location>
        <begin position="7"/>
        <end position="26"/>
    </location>
</feature>
<reference evidence="3 4" key="1">
    <citation type="submission" date="2015-09" db="EMBL/GenBank/DDBJ databases">
        <authorList>
            <person name="Jackson K.R."/>
            <person name="Lunt B.L."/>
            <person name="Fisher J.N.B."/>
            <person name="Gardner A.V."/>
            <person name="Bailey M.E."/>
            <person name="Deus L.M."/>
            <person name="Earl A.S."/>
            <person name="Gibby P.D."/>
            <person name="Hartmann K.A."/>
            <person name="Liu J.E."/>
            <person name="Manci A.M."/>
            <person name="Nielsen D.A."/>
            <person name="Solomon M.B."/>
            <person name="Breakwell D.P."/>
            <person name="Burnett S.H."/>
            <person name="Grose J.H."/>
        </authorList>
    </citation>
    <scope>NUCLEOTIDE SEQUENCE [LARGE SCALE GENOMIC DNA]</scope>
    <source>
        <strain evidence="3 4">16</strain>
    </source>
</reference>
<evidence type="ECO:0000313" key="3">
    <source>
        <dbReference type="EMBL" id="KPL53635.1"/>
    </source>
</evidence>
<keyword evidence="4" id="KW-1185">Reference proteome</keyword>
<gene>
    <name evidence="3" type="ORF">ABB55_16615</name>
</gene>
<comment type="caution">
    <text evidence="3">The sequence shown here is derived from an EMBL/GenBank/DDBJ whole genome shotgun (WGS) entry which is preliminary data.</text>
</comment>
<feature type="transmembrane region" description="Helical" evidence="2">
    <location>
        <begin position="114"/>
        <end position="133"/>
    </location>
</feature>
<organism evidence="3 4">
    <name type="scientific">Prosthecodimorpha hirschii</name>
    <dbReference type="NCBI Taxonomy" id="665126"/>
    <lineage>
        <taxon>Bacteria</taxon>
        <taxon>Pseudomonadati</taxon>
        <taxon>Pseudomonadota</taxon>
        <taxon>Alphaproteobacteria</taxon>
        <taxon>Hyphomicrobiales</taxon>
        <taxon>Ancalomicrobiaceae</taxon>
        <taxon>Prosthecodimorpha</taxon>
    </lineage>
</organism>
<feature type="region of interest" description="Disordered" evidence="1">
    <location>
        <begin position="146"/>
        <end position="180"/>
    </location>
</feature>
<dbReference type="STRING" id="665126.ABB55_16615"/>
<keyword evidence="2" id="KW-1133">Transmembrane helix</keyword>
<keyword evidence="2" id="KW-0812">Transmembrane</keyword>
<evidence type="ECO:0000256" key="2">
    <source>
        <dbReference type="SAM" id="Phobius"/>
    </source>
</evidence>
<reference evidence="3 4" key="2">
    <citation type="submission" date="2015-10" db="EMBL/GenBank/DDBJ databases">
        <title>Draft Genome Sequence of Prosthecomicrobium hirschii ATCC 27832.</title>
        <authorList>
            <person name="Daniel J."/>
            <person name="Givan S.A."/>
            <person name="Brun Y.V."/>
            <person name="Brown P.J."/>
        </authorList>
    </citation>
    <scope>NUCLEOTIDE SEQUENCE [LARGE SCALE GENOMIC DNA]</scope>
    <source>
        <strain evidence="3 4">16</strain>
    </source>
</reference>
<evidence type="ECO:0000313" key="4">
    <source>
        <dbReference type="Proteomes" id="UP000048984"/>
    </source>
</evidence>
<evidence type="ECO:0000256" key="1">
    <source>
        <dbReference type="SAM" id="MobiDB-lite"/>
    </source>
</evidence>